<dbReference type="SUPFAM" id="SSF53300">
    <property type="entry name" value="vWA-like"/>
    <property type="match status" value="1"/>
</dbReference>
<keyword evidence="4" id="KW-1185">Reference proteome</keyword>
<keyword evidence="1" id="KW-0472">Membrane</keyword>
<evidence type="ECO:0000313" key="3">
    <source>
        <dbReference type="EMBL" id="KAG2393293.1"/>
    </source>
</evidence>
<protein>
    <recommendedName>
        <fullName evidence="2">VWFA domain-containing protein</fullName>
    </recommendedName>
</protein>
<keyword evidence="1" id="KW-0812">Transmembrane</keyword>
<dbReference type="SMART" id="SM00327">
    <property type="entry name" value="VWA"/>
    <property type="match status" value="1"/>
</dbReference>
<dbReference type="InterPro" id="IPR050525">
    <property type="entry name" value="ECM_Assembly_Org"/>
</dbReference>
<evidence type="ECO:0000313" key="4">
    <source>
        <dbReference type="Proteomes" id="UP000816034"/>
    </source>
</evidence>
<gene>
    <name evidence="3" type="ORF">C9374_006824</name>
</gene>
<feature type="transmembrane region" description="Helical" evidence="1">
    <location>
        <begin position="33"/>
        <end position="59"/>
    </location>
</feature>
<accession>A0AA88KPL5</accession>
<dbReference type="CDD" id="cd00198">
    <property type="entry name" value="vWFA"/>
    <property type="match status" value="1"/>
</dbReference>
<dbReference type="PRINTS" id="PR00453">
    <property type="entry name" value="VWFADOMAIN"/>
</dbReference>
<evidence type="ECO:0000259" key="2">
    <source>
        <dbReference type="PROSITE" id="PS50234"/>
    </source>
</evidence>
<dbReference type="Gene3D" id="3.40.50.410">
    <property type="entry name" value="von Willebrand factor, type A domain"/>
    <property type="match status" value="1"/>
</dbReference>
<dbReference type="InterPro" id="IPR036465">
    <property type="entry name" value="vWFA_dom_sf"/>
</dbReference>
<dbReference type="Gene3D" id="2.60.40.3440">
    <property type="match status" value="2"/>
</dbReference>
<dbReference type="GeneID" id="68099278"/>
<dbReference type="EMBL" id="PYSW02000002">
    <property type="protein sequence ID" value="KAG2393293.1"/>
    <property type="molecule type" value="Genomic_DNA"/>
</dbReference>
<organism evidence="3 4">
    <name type="scientific">Naegleria lovaniensis</name>
    <name type="common">Amoeba</name>
    <dbReference type="NCBI Taxonomy" id="51637"/>
    <lineage>
        <taxon>Eukaryota</taxon>
        <taxon>Discoba</taxon>
        <taxon>Heterolobosea</taxon>
        <taxon>Tetramitia</taxon>
        <taxon>Eutetramitia</taxon>
        <taxon>Vahlkampfiidae</taxon>
        <taxon>Naegleria</taxon>
    </lineage>
</organism>
<dbReference type="Pfam" id="PF00092">
    <property type="entry name" value="VWA"/>
    <property type="match status" value="1"/>
</dbReference>
<dbReference type="Pfam" id="PF17963">
    <property type="entry name" value="Big_9"/>
    <property type="match status" value="9"/>
</dbReference>
<keyword evidence="1" id="KW-1133">Transmembrane helix</keyword>
<comment type="caution">
    <text evidence="3">The sequence shown here is derived from an EMBL/GenBank/DDBJ whole genome shotgun (WGS) entry which is preliminary data.</text>
</comment>
<sequence>MPEQITIGSTTTKTDSVGFNLSLLKGGTISQTIVGGIITALVLASTVATIILVSVGVGYSAPQPKDDIATTYKRVPIIVDVLLNDVDPRGGNLTLVDIAIQPQFGTAKIISKNSIVYQSLGSFSGNDTFSYVVSNQYLTTNATVTIQVLNRPPQAVPIQKDIPKNSQKNLIDIFSYIGDNGERISDIDNDMLHVVGYSDNQILSGGDNSKLGVVQVDTFSGFYYTPTKDFNGVEKFTYTISDGNDTSSSTITLSIANNRPVAMDDIFMVPKYSAQTLDLLNNDYDVNFDNITITKTYGVGYGGVNLQSDKKSVVYYTSSVMTTRYGDSFEYSISDGNAEESSAVVFVQVYNSPPQVISQTINIAKSTANNTIPVLYSDPDGKDLVTLKKVFPTLPQGAIKLIKTFDMRYLACCDYVNVEVNNYTLIFTPAPNTVYSTTFEITMNDGEADGVGQIVVNVVNTPPVAVEDTAVCGKNLNIYINVVENDHDPDSGDVLVLTTDKWNSSTQLGGSITKFNDTHVLYTAPNGLFNVSDVAFYRITDQSKASDGSPDPSSFATGKIVITIVNDPPIPMDDTLTIPKGKTSVLNILSNDLDPNDGLGSIRVIQNVDASSKKNILPSILKNQMNGNTDAVSYDAVNEEYVDSFTYSIVDQDGLQSVIKGVVNLNVVNTAAVAADDSYTTKWNTSVDCNVKSNDQDENGDLGVSTIEITTNPTYGSVVMIGNLVRYTPNPGYVGNDQFQYRLNDGSSANALSNIARVSISVTNQAPVTVSDTATTHWRNPIGILVTPLKNDNDPEGDALVVSGASADAATVGTVSLVDSQTVKFIPSSVKPISIGTKQFYYTAFDYNKQTTGTVNVIVTNTKPIPTDDTFTLHWSAPATVLDVLKNDNDANEDSLSVASVDVTSLSTKGSAVVTSGGASITYTPNKNGQQDKFRYSVNDGAQNSDVQATVTISFTNQDKPVASDVSMSIHWRALQTAGGYQEFEVLTNPTDSDGDTITLSVVSSSTCSKIGSNKVRVTVPSGFIGKTSCSFTLSDGLDSVTKQASVITFNTAPTCSDITVSFDPSKFSSGQEFAIASFVKDDDGNDVPYLTPTSPAGATGGDSLTVDTVDKTLVFKPTKTVGTRVMSYKVTDGVATSNACLFTVYVSSTSPSAYGKSVTVHWNSTNNMIDIFTGIPTSTFSKIYPGSTGTVTYNSGSKKILYTPKRAVGFDKFDVEVTDGFESNNVTVQVTIYNTVPTVTVPQATTTWSSSGIDIDLLVNYVDKDRTDGYETLGTITSVDTTGTQGLVSLKADQRNVRYVPQGTFTGLTQFKATATDGLATTVFTVSVLVTNTPPSTKTKNVVISWTQHKAGYTINVLNTNGQVDTDAENNPLTASLTSGVSPSNAGTVSMTTSPNVVVRAGSNVFIGTFTFTYSAFDGVASSIGTVRVTVTNNLPSATGTSQNVHWRATNVILDPIPSYASNYKDGDGDNLTITSASAQKGSARALVNTISYNATSSLGLDVVQYTVFDGAQYLSNANTVVNVNIYNTLPNGDTLNDSGKWTSVISTRLATACKDLDPLDAPHVVFNGGIASVVGGTTVVSGSTVSFTPNIPASSYVLSGNLYTATGNYKYTCYDGLQTGTGTVVVTVMNNAPTGTGNSVVIPRDYTKTAYDFTWSQMGSSFSDIDGDSVSIKASTVKSLSSGITVTTTSSGIRITPSPKTVSGTKLISFKLFDGLHESVSALIFNVTFTNTAPTCSGASFTLFKGESVNMLPTLNPLASDINKDTISITLSGTLPSTLGTLSGTSFTASSTRSGSSSALSFVASDSQLSTPCPITITVLNRPPVALNDTFPITASSNLVSTHTYSKFSDPDVADTVTVSKISDTCSGIATSVTVSSSGVVTFTRKSNIITGSCTLNVKVTDSDPVNPLSSNAFITIVMTSMSPIARNDRFQINQGQTIRIYVSQLLANDTDEFGTSSGCSFVSFSCPDSTYCHKTPRLINVNGQQAIEVDSDQQTCQADKFRYTMQTTLGAQRSADVFIEFKNCYCTAKIDFVFLLDSSGSIGGENFNSMRRFAKRITGRFKLGADAVQVGIVKFHDWETIELELTADGALINRTLDQMDYDSGATAQIAGLRAAVNVLSYGRPDAAKVIYVLTDGISNVPCSCGQCRREWETLPSVYPYSVGERIVNNRTLTAQERNLLLQDQCKYQFSDDDWSFSGKSCDYCGRDSWDSYCLPCSDAVPIAQKVNSWKRNSSGVVPNDPDNPFNGNNKVQWKIVSMAVGDAMSSSIGARQIQGMNYDPSRAITVSWSDLQSTMSEIVDQSCNQNNVQVGQ</sequence>
<dbReference type="RefSeq" id="XP_044555187.1">
    <property type="nucleotide sequence ID" value="XM_044696727.1"/>
</dbReference>
<dbReference type="PANTHER" id="PTHR24020">
    <property type="entry name" value="COLLAGEN ALPHA"/>
    <property type="match status" value="1"/>
</dbReference>
<dbReference type="PROSITE" id="PS50234">
    <property type="entry name" value="VWFA"/>
    <property type="match status" value="1"/>
</dbReference>
<name>A0AA88KPL5_NAELO</name>
<proteinExistence type="predicted"/>
<dbReference type="NCBIfam" id="NF012211">
    <property type="entry name" value="tand_rpt_95"/>
    <property type="match status" value="3"/>
</dbReference>
<dbReference type="InterPro" id="IPR002035">
    <property type="entry name" value="VWF_A"/>
</dbReference>
<dbReference type="Gene3D" id="2.60.40.2810">
    <property type="match status" value="1"/>
</dbReference>
<evidence type="ECO:0000256" key="1">
    <source>
        <dbReference type="SAM" id="Phobius"/>
    </source>
</evidence>
<dbReference type="PANTHER" id="PTHR24020:SF84">
    <property type="entry name" value="VWFA DOMAIN-CONTAINING PROTEIN"/>
    <property type="match status" value="1"/>
</dbReference>
<feature type="domain" description="VWFA" evidence="2">
    <location>
        <begin position="2034"/>
        <end position="2142"/>
    </location>
</feature>
<dbReference type="Proteomes" id="UP000816034">
    <property type="component" value="Unassembled WGS sequence"/>
</dbReference>
<reference evidence="3 4" key="1">
    <citation type="journal article" date="2018" name="BMC Genomics">
        <title>The genome of Naegleria lovaniensis, the basis for a comparative approach to unravel pathogenicity factors of the human pathogenic amoeba N. fowleri.</title>
        <authorList>
            <person name="Liechti N."/>
            <person name="Schurch N."/>
            <person name="Bruggmann R."/>
            <person name="Wittwer M."/>
        </authorList>
    </citation>
    <scope>NUCLEOTIDE SEQUENCE [LARGE SCALE GENOMIC DNA]</scope>
    <source>
        <strain evidence="3 4">ATCC 30569</strain>
    </source>
</reference>